<dbReference type="InterPro" id="IPR000222">
    <property type="entry name" value="PP2C_BS"/>
</dbReference>
<evidence type="ECO:0000256" key="4">
    <source>
        <dbReference type="ARBA" id="ARBA00022912"/>
    </source>
</evidence>
<dbReference type="PROSITE" id="PS51746">
    <property type="entry name" value="PPM_2"/>
    <property type="match status" value="1"/>
</dbReference>
<dbReference type="SUPFAM" id="SSF81606">
    <property type="entry name" value="PP2C-like"/>
    <property type="match status" value="1"/>
</dbReference>
<keyword evidence="5" id="KW-0472">Membrane</keyword>
<dbReference type="PANTHER" id="PTHR47992">
    <property type="entry name" value="PROTEIN PHOSPHATASE"/>
    <property type="match status" value="1"/>
</dbReference>
<gene>
    <name evidence="9" type="ORF">BSTOLATCC_MIC58372</name>
</gene>
<feature type="compositionally biased region" description="Basic and acidic residues" evidence="7">
    <location>
        <begin position="37"/>
        <end position="48"/>
    </location>
</feature>
<reference evidence="9" key="1">
    <citation type="submission" date="2021-09" db="EMBL/GenBank/DDBJ databases">
        <authorList>
            <consortium name="AG Swart"/>
            <person name="Singh M."/>
            <person name="Singh A."/>
            <person name="Seah K."/>
            <person name="Emmerich C."/>
        </authorList>
    </citation>
    <scope>NUCLEOTIDE SEQUENCE</scope>
    <source>
        <strain evidence="9">ATCC30299</strain>
    </source>
</reference>
<evidence type="ECO:0000256" key="3">
    <source>
        <dbReference type="ARBA" id="ARBA00022801"/>
    </source>
</evidence>
<proteinExistence type="inferred from homology"/>
<evidence type="ECO:0000256" key="6">
    <source>
        <dbReference type="RuleBase" id="RU003465"/>
    </source>
</evidence>
<keyword evidence="10" id="KW-1185">Reference proteome</keyword>
<comment type="subcellular location">
    <subcellularLocation>
        <location evidence="1">Membrane</location>
        <topology evidence="1">Peripheral membrane protein</topology>
    </subcellularLocation>
</comment>
<dbReference type="GO" id="GO:0004722">
    <property type="term" value="F:protein serine/threonine phosphatase activity"/>
    <property type="evidence" value="ECO:0007669"/>
    <property type="project" value="InterPro"/>
</dbReference>
<sequence>MGTCITKEKVNPEILKLDFIMNDSSRMLSKAYSDKKVKSLRTREESQNTERLTSASQEDEKNSFSMSCPRVVIEGVMSSRLQKEFEDKKITVNTDISQENYLQKLGIGVACKKGFKPRMPNQDEFSIIVDKRFIYLGVFDGHGEDGHQISNYVHKFLPKLLIDHPKFDYDALFAFFECYPEINDRLHKIGLQKNNEFDSVLSGTTATSLLMRNDHLYVGHVGDTRAVLGSKFDNGIKAIRITTDHKPWLVEERKRIESCKGEVKKLPHEILYRIYAKGKHFPGLATSRTLGDGLAQSLGVSPKPQLIDLELKICDEVLLLCSDGVWEFIEDQEAVDLVAGYEDNPKEGAEALAELAKDRWLSHEGYGVDDITVVLGFISKMRQMEE</sequence>
<dbReference type="InterPro" id="IPR015655">
    <property type="entry name" value="PP2C"/>
</dbReference>
<dbReference type="PROSITE" id="PS01032">
    <property type="entry name" value="PPM_1"/>
    <property type="match status" value="1"/>
</dbReference>
<evidence type="ECO:0000313" key="10">
    <source>
        <dbReference type="Proteomes" id="UP001162131"/>
    </source>
</evidence>
<dbReference type="GO" id="GO:0016020">
    <property type="term" value="C:membrane"/>
    <property type="evidence" value="ECO:0007669"/>
    <property type="project" value="UniProtKB-SubCell"/>
</dbReference>
<evidence type="ECO:0000256" key="5">
    <source>
        <dbReference type="ARBA" id="ARBA00023136"/>
    </source>
</evidence>
<dbReference type="Pfam" id="PF00481">
    <property type="entry name" value="PP2C"/>
    <property type="match status" value="1"/>
</dbReference>
<dbReference type="CDD" id="cd00143">
    <property type="entry name" value="PP2Cc"/>
    <property type="match status" value="1"/>
</dbReference>
<dbReference type="GO" id="GO:0046872">
    <property type="term" value="F:metal ion binding"/>
    <property type="evidence" value="ECO:0007669"/>
    <property type="project" value="UniProtKB-KW"/>
</dbReference>
<evidence type="ECO:0000256" key="1">
    <source>
        <dbReference type="ARBA" id="ARBA00004170"/>
    </source>
</evidence>
<dbReference type="SMART" id="SM00332">
    <property type="entry name" value="PP2Cc"/>
    <property type="match status" value="1"/>
</dbReference>
<dbReference type="EMBL" id="CAJZBQ010000056">
    <property type="protein sequence ID" value="CAG9333562.1"/>
    <property type="molecule type" value="Genomic_DNA"/>
</dbReference>
<keyword evidence="2" id="KW-0479">Metal-binding</keyword>
<dbReference type="InterPro" id="IPR036457">
    <property type="entry name" value="PPM-type-like_dom_sf"/>
</dbReference>
<comment type="caution">
    <text evidence="9">The sequence shown here is derived from an EMBL/GenBank/DDBJ whole genome shotgun (WGS) entry which is preliminary data.</text>
</comment>
<dbReference type="Gene3D" id="3.60.40.10">
    <property type="entry name" value="PPM-type phosphatase domain"/>
    <property type="match status" value="1"/>
</dbReference>
<keyword evidence="3 6" id="KW-0378">Hydrolase</keyword>
<dbReference type="InterPro" id="IPR001932">
    <property type="entry name" value="PPM-type_phosphatase-like_dom"/>
</dbReference>
<accession>A0AAU9K5Q5</accession>
<dbReference type="AlphaFoldDB" id="A0AAU9K5Q5"/>
<comment type="similarity">
    <text evidence="6">Belongs to the PP2C family.</text>
</comment>
<name>A0AAU9K5Q5_9CILI</name>
<evidence type="ECO:0000259" key="8">
    <source>
        <dbReference type="PROSITE" id="PS51746"/>
    </source>
</evidence>
<evidence type="ECO:0000256" key="2">
    <source>
        <dbReference type="ARBA" id="ARBA00022723"/>
    </source>
</evidence>
<organism evidence="9 10">
    <name type="scientific">Blepharisma stoltei</name>
    <dbReference type="NCBI Taxonomy" id="1481888"/>
    <lineage>
        <taxon>Eukaryota</taxon>
        <taxon>Sar</taxon>
        <taxon>Alveolata</taxon>
        <taxon>Ciliophora</taxon>
        <taxon>Postciliodesmatophora</taxon>
        <taxon>Heterotrichea</taxon>
        <taxon>Heterotrichida</taxon>
        <taxon>Blepharismidae</taxon>
        <taxon>Blepharisma</taxon>
    </lineage>
</organism>
<keyword evidence="4 6" id="KW-0904">Protein phosphatase</keyword>
<evidence type="ECO:0000256" key="7">
    <source>
        <dbReference type="SAM" id="MobiDB-lite"/>
    </source>
</evidence>
<feature type="domain" description="PPM-type phosphatase" evidence="8">
    <location>
        <begin position="106"/>
        <end position="378"/>
    </location>
</feature>
<evidence type="ECO:0000313" key="9">
    <source>
        <dbReference type="EMBL" id="CAG9333562.1"/>
    </source>
</evidence>
<protein>
    <recommendedName>
        <fullName evidence="8">PPM-type phosphatase domain-containing protein</fullName>
    </recommendedName>
</protein>
<dbReference type="Proteomes" id="UP001162131">
    <property type="component" value="Unassembled WGS sequence"/>
</dbReference>
<feature type="region of interest" description="Disordered" evidence="7">
    <location>
        <begin position="37"/>
        <end position="63"/>
    </location>
</feature>